<evidence type="ECO:0000256" key="2">
    <source>
        <dbReference type="ARBA" id="ARBA00022801"/>
    </source>
</evidence>
<dbReference type="GO" id="GO:0009435">
    <property type="term" value="P:NAD+ biosynthetic process"/>
    <property type="evidence" value="ECO:0007669"/>
    <property type="project" value="InterPro"/>
</dbReference>
<dbReference type="Gene3D" id="3.90.1150.10">
    <property type="entry name" value="Aspartate Aminotransferase, domain 1"/>
    <property type="match status" value="1"/>
</dbReference>
<dbReference type="GO" id="GO:0005737">
    <property type="term" value="C:cytoplasm"/>
    <property type="evidence" value="ECO:0007669"/>
    <property type="project" value="InterPro"/>
</dbReference>
<proteinExistence type="inferred from homology"/>
<evidence type="ECO:0000256" key="4">
    <source>
        <dbReference type="PIRNR" id="PIRNR038800"/>
    </source>
</evidence>
<keyword evidence="3 4" id="KW-0663">Pyridoxal phosphate</keyword>
<keyword evidence="8" id="KW-1185">Reference proteome</keyword>
<evidence type="ECO:0000256" key="5">
    <source>
        <dbReference type="SAM" id="MobiDB-lite"/>
    </source>
</evidence>
<protein>
    <recommendedName>
        <fullName evidence="4">Kynureninase</fullName>
        <ecNumber evidence="4">3.7.1.3</ecNumber>
    </recommendedName>
</protein>
<comment type="subunit">
    <text evidence="4">Homodimer.</text>
</comment>
<name>A0AA87UY76_9MICO</name>
<comment type="pathway">
    <text evidence="4">Cofactor biosynthesis; NAD(+) biosynthesis; quinolinate from L-kynurenine: step 2/3.</text>
</comment>
<dbReference type="Pfam" id="PF00266">
    <property type="entry name" value="Aminotran_5"/>
    <property type="match status" value="1"/>
</dbReference>
<gene>
    <name evidence="7" type="ORF">ABA31_24580</name>
</gene>
<dbReference type="RefSeq" id="WP_146796052.1">
    <property type="nucleotide sequence ID" value="NZ_BJUU01000019.1"/>
</dbReference>
<dbReference type="GO" id="GO:0030170">
    <property type="term" value="F:pyridoxal phosphate binding"/>
    <property type="evidence" value="ECO:0007669"/>
    <property type="project" value="InterPro"/>
</dbReference>
<dbReference type="InterPro" id="IPR015422">
    <property type="entry name" value="PyrdxlP-dep_Trfase_small"/>
</dbReference>
<dbReference type="SUPFAM" id="SSF53383">
    <property type="entry name" value="PLP-dependent transferases"/>
    <property type="match status" value="1"/>
</dbReference>
<dbReference type="PANTHER" id="PTHR14084:SF0">
    <property type="entry name" value="KYNURENINASE"/>
    <property type="match status" value="1"/>
</dbReference>
<dbReference type="InterPro" id="IPR000192">
    <property type="entry name" value="Aminotrans_V_dom"/>
</dbReference>
<evidence type="ECO:0000313" key="8">
    <source>
        <dbReference type="Proteomes" id="UP000321749"/>
    </source>
</evidence>
<comment type="caution">
    <text evidence="7">The sequence shown here is derived from an EMBL/GenBank/DDBJ whole genome shotgun (WGS) entry which is preliminary data.</text>
</comment>
<dbReference type="InterPro" id="IPR010111">
    <property type="entry name" value="Kynureninase"/>
</dbReference>
<dbReference type="InterPro" id="IPR015424">
    <property type="entry name" value="PyrdxlP-dep_Trfase"/>
</dbReference>
<comment type="function">
    <text evidence="4">Catalyzes the cleavage of L-kynurenine (L-Kyn) and L-3-hydroxykynurenine (L-3OHKyn) into anthranilic acid (AA) and 3-hydroxyanthranilic acid (3-OHAA), respectively.</text>
</comment>
<feature type="domain" description="Aminotransferase class V" evidence="6">
    <location>
        <begin position="120"/>
        <end position="330"/>
    </location>
</feature>
<comment type="cofactor">
    <cofactor evidence="4">
        <name>pyridoxal 5'-phosphate</name>
        <dbReference type="ChEBI" id="CHEBI:597326"/>
    </cofactor>
</comment>
<keyword evidence="2 4" id="KW-0378">Hydrolase</keyword>
<organism evidence="7 8">
    <name type="scientific">Agrococcus baldri</name>
    <dbReference type="NCBI Taxonomy" id="153730"/>
    <lineage>
        <taxon>Bacteria</taxon>
        <taxon>Bacillati</taxon>
        <taxon>Actinomycetota</taxon>
        <taxon>Actinomycetes</taxon>
        <taxon>Micrococcales</taxon>
        <taxon>Microbacteriaceae</taxon>
        <taxon>Agrococcus</taxon>
    </lineage>
</organism>
<dbReference type="GO" id="GO:0030429">
    <property type="term" value="F:kynureninase activity"/>
    <property type="evidence" value="ECO:0007669"/>
    <property type="project" value="UniProtKB-EC"/>
</dbReference>
<dbReference type="GO" id="GO:0043420">
    <property type="term" value="P:anthranilate metabolic process"/>
    <property type="evidence" value="ECO:0007669"/>
    <property type="project" value="TreeGrafter"/>
</dbReference>
<comment type="similarity">
    <text evidence="4">Belongs to the kynureninase family.</text>
</comment>
<dbReference type="EMBL" id="BJUU01000019">
    <property type="protein sequence ID" value="GEK81107.1"/>
    <property type="molecule type" value="Genomic_DNA"/>
</dbReference>
<dbReference type="AlphaFoldDB" id="A0AA87UY76"/>
<dbReference type="Gene3D" id="3.40.640.10">
    <property type="entry name" value="Type I PLP-dependent aspartate aminotransferase-like (Major domain)"/>
    <property type="match status" value="1"/>
</dbReference>
<accession>A0AA87UY76</accession>
<evidence type="ECO:0000259" key="6">
    <source>
        <dbReference type="Pfam" id="PF00266"/>
    </source>
</evidence>
<reference evidence="7 8" key="1">
    <citation type="submission" date="2019-07" db="EMBL/GenBank/DDBJ databases">
        <title>Whole genome shotgun sequence of Agrococcus baldri NBRC 103055.</title>
        <authorList>
            <person name="Hosoyama A."/>
            <person name="Uohara A."/>
            <person name="Ohji S."/>
            <person name="Ichikawa N."/>
        </authorList>
    </citation>
    <scope>NUCLEOTIDE SEQUENCE [LARGE SCALE GENOMIC DNA]</scope>
    <source>
        <strain evidence="7 8">NBRC 103055</strain>
    </source>
</reference>
<dbReference type="Proteomes" id="UP000321749">
    <property type="component" value="Unassembled WGS sequence"/>
</dbReference>
<dbReference type="InterPro" id="IPR015421">
    <property type="entry name" value="PyrdxlP-dep_Trfase_major"/>
</dbReference>
<dbReference type="EC" id="3.7.1.3" evidence="4"/>
<comment type="catalytic activity">
    <reaction evidence="4">
        <text>L-kynurenine + H2O = anthranilate + L-alanine + H(+)</text>
        <dbReference type="Rhea" id="RHEA:16813"/>
        <dbReference type="ChEBI" id="CHEBI:15377"/>
        <dbReference type="ChEBI" id="CHEBI:15378"/>
        <dbReference type="ChEBI" id="CHEBI:16567"/>
        <dbReference type="ChEBI" id="CHEBI:57959"/>
        <dbReference type="ChEBI" id="CHEBI:57972"/>
        <dbReference type="EC" id="3.7.1.3"/>
    </reaction>
</comment>
<comment type="pathway">
    <text evidence="4">Amino-acid degradation; L-kynurenine degradation; L-alanine and anthranilate from L-kynurenine: step 1/1.</text>
</comment>
<comment type="catalytic activity">
    <reaction evidence="4">
        <text>3-hydroxy-L-kynurenine + H2O = 3-hydroxyanthranilate + L-alanine + H(+)</text>
        <dbReference type="Rhea" id="RHEA:25143"/>
        <dbReference type="ChEBI" id="CHEBI:15377"/>
        <dbReference type="ChEBI" id="CHEBI:15378"/>
        <dbReference type="ChEBI" id="CHEBI:36559"/>
        <dbReference type="ChEBI" id="CHEBI:57972"/>
        <dbReference type="ChEBI" id="CHEBI:58125"/>
        <dbReference type="EC" id="3.7.1.3"/>
    </reaction>
</comment>
<evidence type="ECO:0000256" key="3">
    <source>
        <dbReference type="ARBA" id="ARBA00022898"/>
    </source>
</evidence>
<evidence type="ECO:0000313" key="7">
    <source>
        <dbReference type="EMBL" id="GEK81107.1"/>
    </source>
</evidence>
<dbReference type="PIRSF" id="PIRSF038800">
    <property type="entry name" value="KYNU"/>
    <property type="match status" value="1"/>
</dbReference>
<feature type="region of interest" description="Disordered" evidence="5">
    <location>
        <begin position="338"/>
        <end position="358"/>
    </location>
</feature>
<dbReference type="PANTHER" id="PTHR14084">
    <property type="entry name" value="KYNURENINASE"/>
    <property type="match status" value="1"/>
</dbReference>
<keyword evidence="1 4" id="KW-0662">Pyridine nucleotide biosynthesis</keyword>
<dbReference type="GO" id="GO:0019441">
    <property type="term" value="P:L-tryptophan catabolic process to kynurenine"/>
    <property type="evidence" value="ECO:0007669"/>
    <property type="project" value="TreeGrafter"/>
</dbReference>
<evidence type="ECO:0000256" key="1">
    <source>
        <dbReference type="ARBA" id="ARBA00022642"/>
    </source>
</evidence>
<sequence length="415" mass="44545">MTTALAGRAAELDAADPLAAHARRFVRGGDVVSYLDGNSLGRPLADLPERFAGFVERDWGERLIRSWDEQWMERPFGLGDRIGALVGAAPGQAFVGDSTTVLLYKLARAAVDARLAADPERREIVIDDDSFPTDRFVVEGVAAERGLTIRWIEADPASGVSLEQVREAVGERTALVLLSHVAYRSGFLADMAGITEAAHEAGALMLWDLCHSVGVIPTELDACGVDLAVGCTYKYLNGGPGSPAFGYVAEHLQGELEQPIQGWMGAADVFLMERHYRAAPDLRRFLSGTPPVLATVALEAMLELVEQVGIAAIREKSVALTDFAEAALAEHVLPHEVGGQRPRLASPPAGPHRGSHLTLTHPSFRAVTERLWQRGVIPDFRAPDGIRIGLSPLSTTFAEVEGGIAALGEELRRAG</sequence>